<protein>
    <submittedName>
        <fullName evidence="3">Uncharacterized protein</fullName>
    </submittedName>
</protein>
<dbReference type="Proteomes" id="UP000696280">
    <property type="component" value="Unassembled WGS sequence"/>
</dbReference>
<name>A0A9N9L1X7_9HELO</name>
<keyword evidence="4" id="KW-1185">Reference proteome</keyword>
<organism evidence="3 4">
    <name type="scientific">Hymenoscyphus fraxineus</name>
    <dbReference type="NCBI Taxonomy" id="746836"/>
    <lineage>
        <taxon>Eukaryota</taxon>
        <taxon>Fungi</taxon>
        <taxon>Dikarya</taxon>
        <taxon>Ascomycota</taxon>
        <taxon>Pezizomycotina</taxon>
        <taxon>Leotiomycetes</taxon>
        <taxon>Helotiales</taxon>
        <taxon>Helotiaceae</taxon>
        <taxon>Hymenoscyphus</taxon>
    </lineage>
</organism>
<evidence type="ECO:0000313" key="3">
    <source>
        <dbReference type="EMBL" id="CAG8957974.1"/>
    </source>
</evidence>
<feature type="region of interest" description="Disordered" evidence="2">
    <location>
        <begin position="262"/>
        <end position="328"/>
    </location>
</feature>
<reference evidence="3" key="1">
    <citation type="submission" date="2021-07" db="EMBL/GenBank/DDBJ databases">
        <authorList>
            <person name="Durling M."/>
        </authorList>
    </citation>
    <scope>NUCLEOTIDE SEQUENCE</scope>
</reference>
<feature type="coiled-coil region" evidence="1">
    <location>
        <begin position="190"/>
        <end position="224"/>
    </location>
</feature>
<dbReference type="OrthoDB" id="10345376at2759"/>
<evidence type="ECO:0000256" key="1">
    <source>
        <dbReference type="SAM" id="Coils"/>
    </source>
</evidence>
<keyword evidence="1" id="KW-0175">Coiled coil</keyword>
<dbReference type="AlphaFoldDB" id="A0A9N9L1X7"/>
<sequence length="328" mass="37730">MCFIYSPFHTPCSHTSPDRISEPCAEITRTAPVINVGDHHSKLIRPHYPPLLDVGCKFNVHLGQENVEELCPNCLRREAYQRELSEKHGVDVAATRGVTFRFRDSSRGGEDVVTSFKEVVDTGVTFGVPKEQRELRRKMSENAKDGTQPPVWTSKNLAEETLALRHKWIEQDLQGEERLVWKSSREERRKDRAEAKRRAEVKKLAEEEQLEQELAERKAKKQKEWEDSQVLETRYQEVKKVNEDRSILLKSVPELLAMLDKTPSLPWSAPFPPPTSLERGELPNPLDIGELTSDSQDPTSEKNRLKTTTRNPESRPPVKRSKLPVRKR</sequence>
<proteinExistence type="predicted"/>
<evidence type="ECO:0000313" key="4">
    <source>
        <dbReference type="Proteomes" id="UP000696280"/>
    </source>
</evidence>
<feature type="compositionally biased region" description="Basic residues" evidence="2">
    <location>
        <begin position="317"/>
        <end position="328"/>
    </location>
</feature>
<comment type="caution">
    <text evidence="3">The sequence shown here is derived from an EMBL/GenBank/DDBJ whole genome shotgun (WGS) entry which is preliminary data.</text>
</comment>
<gene>
    <name evidence="3" type="ORF">HYFRA_00000317</name>
</gene>
<accession>A0A9N9L1X7</accession>
<evidence type="ECO:0000256" key="2">
    <source>
        <dbReference type="SAM" id="MobiDB-lite"/>
    </source>
</evidence>
<dbReference type="EMBL" id="CAJVRL010000081">
    <property type="protein sequence ID" value="CAG8957974.1"/>
    <property type="molecule type" value="Genomic_DNA"/>
</dbReference>